<dbReference type="PIRSF" id="PIRSF005276">
    <property type="entry name" value="SspB"/>
    <property type="match status" value="1"/>
</dbReference>
<dbReference type="GO" id="GO:0005840">
    <property type="term" value="C:ribosome"/>
    <property type="evidence" value="ECO:0007669"/>
    <property type="project" value="TreeGrafter"/>
</dbReference>
<evidence type="ECO:0000313" key="3">
    <source>
        <dbReference type="Proteomes" id="UP000034071"/>
    </source>
</evidence>
<dbReference type="AlphaFoldDB" id="A0A0F6TS44"/>
<sequence length="146" mass="16201">MADSTPLQPYLLIAYYEWMIDNGWTPQVLVDCSHPEVNIPQQFANDGKIVLNIAPEAVANFELNHDYLSFSARFSGKSLDIYIPMNSIVAIYARENDQGIMFSPNMYGEGDAPQSSDDNNHGDNSDGPDDEPPTPPKGRPNLKVVK</sequence>
<dbReference type="PANTHER" id="PTHR37486">
    <property type="entry name" value="STRINGENT STARVATION PROTEIN B"/>
    <property type="match status" value="1"/>
</dbReference>
<dbReference type="GO" id="GO:0045732">
    <property type="term" value="P:positive regulation of protein catabolic process"/>
    <property type="evidence" value="ECO:0007669"/>
    <property type="project" value="TreeGrafter"/>
</dbReference>
<dbReference type="InterPro" id="IPR036760">
    <property type="entry name" value="SspB-like_sf"/>
</dbReference>
<dbReference type="SUPFAM" id="SSF101738">
    <property type="entry name" value="SspB-like"/>
    <property type="match status" value="1"/>
</dbReference>
<dbReference type="GO" id="GO:0005829">
    <property type="term" value="C:cytosol"/>
    <property type="evidence" value="ECO:0007669"/>
    <property type="project" value="TreeGrafter"/>
</dbReference>
<dbReference type="PANTHER" id="PTHR37486:SF1">
    <property type="entry name" value="STRINGENT STARVATION PROTEIN B"/>
    <property type="match status" value="1"/>
</dbReference>
<dbReference type="NCBIfam" id="NF008769">
    <property type="entry name" value="PRK11798.2-5"/>
    <property type="match status" value="1"/>
</dbReference>
<dbReference type="OrthoDB" id="9797358at2"/>
<reference evidence="2 3" key="1">
    <citation type="submission" date="2015-02" db="EMBL/GenBank/DDBJ databases">
        <title>Complete genome sequence of Kangiella geojedonensis strain YCS-5T.</title>
        <authorList>
            <person name="Kim K.M."/>
        </authorList>
    </citation>
    <scope>NUCLEOTIDE SEQUENCE [LARGE SCALE GENOMIC DNA]</scope>
    <source>
        <strain evidence="2 3">YCS-5</strain>
    </source>
</reference>
<dbReference type="Gene3D" id="2.30.30.220">
    <property type="entry name" value="SspB-like"/>
    <property type="match status" value="1"/>
</dbReference>
<organism evidence="2 3">
    <name type="scientific">Kangiella geojedonensis</name>
    <dbReference type="NCBI Taxonomy" id="914150"/>
    <lineage>
        <taxon>Bacteria</taxon>
        <taxon>Pseudomonadati</taxon>
        <taxon>Pseudomonadota</taxon>
        <taxon>Gammaproteobacteria</taxon>
        <taxon>Kangiellales</taxon>
        <taxon>Kangiellaceae</taxon>
        <taxon>Kangiella</taxon>
    </lineage>
</organism>
<protein>
    <submittedName>
        <fullName evidence="2">Stringent starvation protein B</fullName>
    </submittedName>
</protein>
<dbReference type="Pfam" id="PF04386">
    <property type="entry name" value="SspB"/>
    <property type="match status" value="1"/>
</dbReference>
<name>A0A0F6TS44_9GAMM</name>
<evidence type="ECO:0000313" key="2">
    <source>
        <dbReference type="EMBL" id="AKE52659.1"/>
    </source>
</evidence>
<keyword evidence="3" id="KW-1185">Reference proteome</keyword>
<gene>
    <name evidence="2" type="ORF">TQ33_1718</name>
</gene>
<evidence type="ECO:0000256" key="1">
    <source>
        <dbReference type="SAM" id="MobiDB-lite"/>
    </source>
</evidence>
<dbReference type="EMBL" id="CP010975">
    <property type="protein sequence ID" value="AKE52659.1"/>
    <property type="molecule type" value="Genomic_DNA"/>
</dbReference>
<dbReference type="STRING" id="914150.TQ33_1718"/>
<dbReference type="Proteomes" id="UP000034071">
    <property type="component" value="Chromosome"/>
</dbReference>
<proteinExistence type="predicted"/>
<dbReference type="InterPro" id="IPR007481">
    <property type="entry name" value="SspB"/>
</dbReference>
<accession>A0A0F6TS44</accession>
<dbReference type="KEGG" id="kge:TQ33_1718"/>
<dbReference type="HOGENOM" id="CLU_118425_2_0_6"/>
<feature type="region of interest" description="Disordered" evidence="1">
    <location>
        <begin position="102"/>
        <end position="146"/>
    </location>
</feature>
<dbReference type="RefSeq" id="WP_046561704.1">
    <property type="nucleotide sequence ID" value="NZ_CP010975.1"/>
</dbReference>